<gene>
    <name evidence="2" type="ORF">M2283_010184</name>
</gene>
<dbReference type="Proteomes" id="UP001160499">
    <property type="component" value="Unassembled WGS sequence"/>
</dbReference>
<evidence type="ECO:0000313" key="3">
    <source>
        <dbReference type="Proteomes" id="UP001160499"/>
    </source>
</evidence>
<evidence type="ECO:0000313" key="2">
    <source>
        <dbReference type="EMBL" id="MDH6222832.1"/>
    </source>
</evidence>
<keyword evidence="3" id="KW-1185">Reference proteome</keyword>
<feature type="region of interest" description="Disordered" evidence="1">
    <location>
        <begin position="304"/>
        <end position="341"/>
    </location>
</feature>
<sequence>MSRRSSNWEAHRTRSGTAGRGARRRHLGAAAQRRSEPRSPEALPAPQQAIRTRVTAGAATLLIAAGGGIGVAVSAHAQSAFDAGWDWFASLLRDDPPARLTVSSVTPMDVSAGATVVYARPTRLTQQQIEHALETATGPGVVVPNAMAEKVVLTNTGSGTVYVTDIAVHKTCTRPLNGTILYAPPGGNGGGPEGVVGIGFDLDSPHPLAQKFNADSLKLSGRYFLNHDLPVVKGIPQTLLLFARTRRSYCHYSYEITLHGDGKPTTQKIPAKGRPYQITADLIADKSPRPLAAYQTAYVPGEQNITAGGAQKPSASSNNSFVKVDPKTWKPSPEYSPPARR</sequence>
<feature type="region of interest" description="Disordered" evidence="1">
    <location>
        <begin position="1"/>
        <end position="47"/>
    </location>
</feature>
<reference evidence="2 3" key="1">
    <citation type="submission" date="2023-04" db="EMBL/GenBank/DDBJ databases">
        <title>Forest soil microbial communities from Buena Vista Peninsula, Colon Province, Panama.</title>
        <authorList>
            <person name="Bouskill N."/>
        </authorList>
    </citation>
    <scope>NUCLEOTIDE SEQUENCE [LARGE SCALE GENOMIC DNA]</scope>
    <source>
        <strain evidence="2 3">GGS1</strain>
    </source>
</reference>
<evidence type="ECO:0000256" key="1">
    <source>
        <dbReference type="SAM" id="MobiDB-lite"/>
    </source>
</evidence>
<organism evidence="2 3">
    <name type="scientific">Streptomyces pseudovenezuelae</name>
    <dbReference type="NCBI Taxonomy" id="67350"/>
    <lineage>
        <taxon>Bacteria</taxon>
        <taxon>Bacillati</taxon>
        <taxon>Actinomycetota</taxon>
        <taxon>Actinomycetes</taxon>
        <taxon>Kitasatosporales</taxon>
        <taxon>Streptomycetaceae</taxon>
        <taxon>Streptomyces</taxon>
        <taxon>Streptomyces aurantiacus group</taxon>
    </lineage>
</organism>
<proteinExistence type="predicted"/>
<accession>A0ABT6M2Q2</accession>
<protein>
    <submittedName>
        <fullName evidence="2">Uncharacterized protein</fullName>
    </submittedName>
</protein>
<comment type="caution">
    <text evidence="2">The sequence shown here is derived from an EMBL/GenBank/DDBJ whole genome shotgun (WGS) entry which is preliminary data.</text>
</comment>
<dbReference type="RefSeq" id="WP_280883418.1">
    <property type="nucleotide sequence ID" value="NZ_JARXVH010000046.1"/>
</dbReference>
<name>A0ABT6M2Q2_9ACTN</name>
<dbReference type="EMBL" id="JARXVH010000046">
    <property type="protein sequence ID" value="MDH6222832.1"/>
    <property type="molecule type" value="Genomic_DNA"/>
</dbReference>